<dbReference type="AlphaFoldDB" id="A0AA90U1I0"/>
<feature type="transmembrane region" description="Helical" evidence="1">
    <location>
        <begin position="42"/>
        <end position="60"/>
    </location>
</feature>
<gene>
    <name evidence="2" type="ORF">J2750_001999</name>
</gene>
<keyword evidence="1" id="KW-0812">Transmembrane</keyword>
<dbReference type="Proteomes" id="UP001185015">
    <property type="component" value="Unassembled WGS sequence"/>
</dbReference>
<comment type="caution">
    <text evidence="2">The sequence shown here is derived from an EMBL/GenBank/DDBJ whole genome shotgun (WGS) entry which is preliminary data.</text>
</comment>
<sequence>MVPWMMLVIFVMIILGGFIAYISMKVQQDIYNTTGKHPKRYYLNKGLAIGIPLGIPFGIIMDNASISILIRVAIGFVIGSAWERNMRMN</sequence>
<evidence type="ECO:0000313" key="2">
    <source>
        <dbReference type="EMBL" id="MDR6223529.1"/>
    </source>
</evidence>
<feature type="transmembrane region" description="Helical" evidence="1">
    <location>
        <begin position="66"/>
        <end position="82"/>
    </location>
</feature>
<feature type="transmembrane region" description="Helical" evidence="1">
    <location>
        <begin position="6"/>
        <end position="22"/>
    </location>
</feature>
<dbReference type="RefSeq" id="WP_270096741.1">
    <property type="nucleotide sequence ID" value="NZ_JAQFFK010000005.1"/>
</dbReference>
<protein>
    <submittedName>
        <fullName evidence="2">Membrane protein SpoIIM required for sporulation</fullName>
    </submittedName>
</protein>
<keyword evidence="1" id="KW-1133">Transmembrane helix</keyword>
<organism evidence="2 3">
    <name type="scientific">Methanococcoides alaskense</name>
    <dbReference type="NCBI Taxonomy" id="325778"/>
    <lineage>
        <taxon>Archaea</taxon>
        <taxon>Methanobacteriati</taxon>
        <taxon>Methanobacteriota</taxon>
        <taxon>Stenosarchaea group</taxon>
        <taxon>Methanomicrobia</taxon>
        <taxon>Methanosarcinales</taxon>
        <taxon>Methanosarcinaceae</taxon>
        <taxon>Methanococcoides</taxon>
    </lineage>
</organism>
<reference evidence="2 3" key="1">
    <citation type="submission" date="2023-07" db="EMBL/GenBank/DDBJ databases">
        <title>Genomic Encyclopedia of Type Strains, Phase IV (KMG-IV): sequencing the most valuable type-strain genomes for metagenomic binning, comparative biology and taxonomic classification.</title>
        <authorList>
            <person name="Goeker M."/>
        </authorList>
    </citation>
    <scope>NUCLEOTIDE SEQUENCE [LARGE SCALE GENOMIC DNA]</scope>
    <source>
        <strain evidence="2 3">DSM 17273</strain>
    </source>
</reference>
<name>A0AA90U1I0_9EURY</name>
<accession>A0AA90U1I0</accession>
<proteinExistence type="predicted"/>
<evidence type="ECO:0000313" key="3">
    <source>
        <dbReference type="Proteomes" id="UP001185015"/>
    </source>
</evidence>
<evidence type="ECO:0000256" key="1">
    <source>
        <dbReference type="SAM" id="Phobius"/>
    </source>
</evidence>
<keyword evidence="1" id="KW-0472">Membrane</keyword>
<keyword evidence="3" id="KW-1185">Reference proteome</keyword>
<dbReference type="EMBL" id="JAVDQI010000009">
    <property type="protein sequence ID" value="MDR6223529.1"/>
    <property type="molecule type" value="Genomic_DNA"/>
</dbReference>